<dbReference type="EnsemblMetazoa" id="XM_019994673.1">
    <property type="protein sequence ID" value="XP_019850232.1"/>
    <property type="gene ID" value="LOC105312552"/>
</dbReference>
<evidence type="ECO:0000313" key="10">
    <source>
        <dbReference type="Proteomes" id="UP000007879"/>
    </source>
</evidence>
<keyword evidence="2" id="KW-0963">Cytoplasm</keyword>
<evidence type="ECO:0000256" key="2">
    <source>
        <dbReference type="ARBA" id="ARBA00022490"/>
    </source>
</evidence>
<accession>A0AAN0J0C6</accession>
<reference evidence="9" key="2">
    <citation type="submission" date="2024-06" db="UniProtKB">
        <authorList>
            <consortium name="EnsemblMetazoa"/>
        </authorList>
    </citation>
    <scope>IDENTIFICATION</scope>
</reference>
<evidence type="ECO:0000256" key="1">
    <source>
        <dbReference type="ARBA" id="ARBA00004267"/>
    </source>
</evidence>
<evidence type="ECO:0000313" key="9">
    <source>
        <dbReference type="EnsemblMetazoa" id="XP_019850232.1"/>
    </source>
</evidence>
<evidence type="ECO:0000256" key="5">
    <source>
        <dbReference type="ARBA" id="ARBA00023212"/>
    </source>
</evidence>
<dbReference type="GeneID" id="105312552"/>
<feature type="coiled-coil region" evidence="6">
    <location>
        <begin position="1166"/>
        <end position="1193"/>
    </location>
</feature>
<feature type="coiled-coil region" evidence="6">
    <location>
        <begin position="702"/>
        <end position="987"/>
    </location>
</feature>
<dbReference type="RefSeq" id="XP_019850232.1">
    <property type="nucleotide sequence ID" value="XM_019994673.1"/>
</dbReference>
<feature type="coiled-coil region" evidence="6">
    <location>
        <begin position="364"/>
        <end position="409"/>
    </location>
</feature>
<sequence>MEEEERKSKVQAGKDALLAFQKKKKSKKKVNKSNTTTGDEQSVLMDTLDVDYDTSQSALMESTDSPHNHVNNTAASTIQSLNHISNHTSIDQLLAEKESLEKELERCRAEKDGAQMSLNHFKTQLASLQKTLLSSQESLAAKEKEASDMQRQFQSEMASALEAKEKEHNELMEKERENHLQHVNRLSEQFLDQQEQRQLDEGELEATRIKQLKTTLEEMHEKEKENMLLSAQKEKEMLREEFEREKAQLEASFAETTEKNRKQLEAVANEQIKQYHNQYVAAHSNLSKEKEEIEKKLKESLKESMELRGTVSALERERNDSLDLEKMLHNWKEKASGLESRLQQETVDHTEMLLAKDDTIKQLEKEIEREASSHSEDIKRLEREKEELRERLEESVSQLETRLREREKSFQEEKEIMTARHDEIVKQLEEEHSTQISQLEVEKSTEVSQLEESISETADKSQASLDFAVKHMNELQTQLNAYRNQEMSYKSQLERLEQEKNQEMERLREEHARILAQLQDERSQSENERDLKINDLTSLLDQLRTEKGELEESLLSIKAKAAQDEADHTATIAKLRQSHNEEIADAKNTLIANHDEELERVRRTLQIEKETELEELKEKNKRDLEALKSSLSSTSQEELATTKMKVMELETKCQQLEREYQDSRVLQEKLHNTEKDLKSSRVSLSLLESELREKETTRESEINSLKVNAAQLEVEINELKSTNEKLKENYDGIVQEKEDEIATQTCRVSSLQLKLNELTQELEGERNAHANNESDKLVKVHAQLAEAKERCDLLKEEWSAEEATLQAKLQDKEKALTNERETWEEKEKVHKKKANKLKKDLETKSSQLQEMETLIEELKTSLTAANKQIESAQDKIRELTAANGVLDQTNSTLELRIREYQDQLDNLRTQLQEKLPLVEDQSLLISDLQEKLKLREEANAEIKREYQERLNEAETKQLSLQRKIQAMQRIENRLNTLSSERGGLEKSLAKSRQSLIQKLREKEIIEKDLTYHRTELERRLLEKQRVEELLYEKNKYEKELLEQRERLSCDLDKIEKKFKRREGAMCSFNSEEPNTSTGTYNSENYYGAKILAASGVKSASQLAPRMKLDCNSRDEVRHLNLFNLLLIVVSFSRGTATGMNSEEKRKDGDEDVAFEVERKWRGKETNGGLEEALESQERDIEELKRRLIAQKLVHTVQLRAIEELKEDRALMEAVQPEDDEGNLYEELVALKDAFKVNYNKLLEIEKVQDEREDEYDKCIHRLKVELEEKEEEHAKDKQLLLDELEEFKDNMATLRKEKEGLARKSKEERERLKKEYLTNIQKLKDEIRESNLASEQRHIEDTNTLQALHTHLHDVQQERDKLQGALLTLHQTVSSLLPLNINHSTLTPPATEWTSPAHLSDGMTTPNNHTHKTITASTGDSGLEDSHPKNGTTATVKDGVMPVNYAHANNEDDDDDNLTILSINSSSDVPAIWDLESASPNLHSIQDIIPHLYQSVSHLVNSFLSSSTQAIQYQNELMQAQEELSKSETNLNVQLNTITELEEQIRNLEAQLTSKVITEEDLKSAQEKISSLIKEIELTRKQNEENAKKEKEEEKARLIEKERNTLNNQVKLLQKELLLLQKERGAQRDVIKSLQEKLESFESNSRKEIERLRSSEAKLTKELRERATRIHELECLPEQLVSQQQKNEELQETNDHLNKELTKAQHAIATMQSAEHLQSQLEANRFQLLKEKEKYEELKKTCEENEAALREVTAELERGEESREKAKKELLEANAELEVKEEELEKLLAIRNEAQEQCDHLNTQIQTLNSQVESLSVGLKSSNEQVSKLCQNMEEKERDITPVLEKDANETELLSSHERISVLEKQLSEQAAQLGQALAEREKEFKESLAKETQKGKKKHDQLTKKYNKLLKTQQSLKESSVNRERELSEAYQLLQDQLREATSDAIKSNRELEDNKALAQKLLEQLEAMKGLKSNSDITYKQQLDALRQALEEKENQLSEITNDFLEEKLRVAQMRGENSSLLSRINSPEKTNPFSINRQKSDDILEQEKTSLRSALQSSQAEIHRLSGLLTRRENRVKSLIFQKRYLINELDAYFHTSQAALLMIQDMGGVPWEPPHLRHRKKKDGKTFKRFGVLVCCVVRLRRLGKRRHSHRINGYIPVASQIKPSK</sequence>
<feature type="domain" description="Pericentrin/AKAP-450 centrosomal targeting" evidence="8">
    <location>
        <begin position="2072"/>
        <end position="2149"/>
    </location>
</feature>
<feature type="coiled-coil region" evidence="6">
    <location>
        <begin position="591"/>
        <end position="666"/>
    </location>
</feature>
<dbReference type="GO" id="GO:0005737">
    <property type="term" value="C:cytoplasm"/>
    <property type="evidence" value="ECO:0007669"/>
    <property type="project" value="UniProtKB-ARBA"/>
</dbReference>
<dbReference type="GO" id="GO:0005815">
    <property type="term" value="C:microtubule organizing center"/>
    <property type="evidence" value="ECO:0007669"/>
    <property type="project" value="UniProtKB-SubCell"/>
</dbReference>
<evidence type="ECO:0000256" key="3">
    <source>
        <dbReference type="ARBA" id="ARBA00022553"/>
    </source>
</evidence>
<keyword evidence="10" id="KW-1185">Reference proteome</keyword>
<feature type="coiled-coil region" evidence="6">
    <location>
        <begin position="1026"/>
        <end position="1057"/>
    </location>
</feature>
<name>A0AAN0J0C6_AMPQE</name>
<protein>
    <recommendedName>
        <fullName evidence="8">Pericentrin/AKAP-450 centrosomal targeting domain-containing protein</fullName>
    </recommendedName>
</protein>
<reference evidence="10" key="1">
    <citation type="journal article" date="2010" name="Nature">
        <title>The Amphimedon queenslandica genome and the evolution of animal complexity.</title>
        <authorList>
            <person name="Srivastava M."/>
            <person name="Simakov O."/>
            <person name="Chapman J."/>
            <person name="Fahey B."/>
            <person name="Gauthier M.E."/>
            <person name="Mitros T."/>
            <person name="Richards G.S."/>
            <person name="Conaco C."/>
            <person name="Dacre M."/>
            <person name="Hellsten U."/>
            <person name="Larroux C."/>
            <person name="Putnam N.H."/>
            <person name="Stanke M."/>
            <person name="Adamska M."/>
            <person name="Darling A."/>
            <person name="Degnan S.M."/>
            <person name="Oakley T.H."/>
            <person name="Plachetzki D.C."/>
            <person name="Zhai Y."/>
            <person name="Adamski M."/>
            <person name="Calcino A."/>
            <person name="Cummins S.F."/>
            <person name="Goodstein D.M."/>
            <person name="Harris C."/>
            <person name="Jackson D.J."/>
            <person name="Leys S.P."/>
            <person name="Shu S."/>
            <person name="Woodcroft B.J."/>
            <person name="Vervoort M."/>
            <person name="Kosik K.S."/>
            <person name="Manning G."/>
            <person name="Degnan B.M."/>
            <person name="Rokhsar D.S."/>
        </authorList>
    </citation>
    <scope>NUCLEOTIDE SEQUENCE [LARGE SCALE GENOMIC DNA]</scope>
</reference>
<dbReference type="Pfam" id="PF10495">
    <property type="entry name" value="PACT_coil_coil"/>
    <property type="match status" value="1"/>
</dbReference>
<evidence type="ECO:0000256" key="6">
    <source>
        <dbReference type="SAM" id="Coils"/>
    </source>
</evidence>
<dbReference type="KEGG" id="aqu:105312552"/>
<evidence type="ECO:0000259" key="8">
    <source>
        <dbReference type="Pfam" id="PF10495"/>
    </source>
</evidence>
<keyword evidence="3" id="KW-0597">Phosphoprotein</keyword>
<feature type="compositionally biased region" description="Basic residues" evidence="7">
    <location>
        <begin position="21"/>
        <end position="31"/>
    </location>
</feature>
<feature type="coiled-coil region" evidence="6">
    <location>
        <begin position="90"/>
        <end position="334"/>
    </location>
</feature>
<evidence type="ECO:0000256" key="4">
    <source>
        <dbReference type="ARBA" id="ARBA00023054"/>
    </source>
</evidence>
<comment type="subcellular location">
    <subcellularLocation>
        <location evidence="1">Cytoplasm</location>
        <location evidence="1">Cytoskeleton</location>
        <location evidence="1">Microtubule organizing center</location>
    </subcellularLocation>
</comment>
<feature type="region of interest" description="Disordered" evidence="7">
    <location>
        <begin position="1417"/>
        <end position="1436"/>
    </location>
</feature>
<dbReference type="Proteomes" id="UP000007879">
    <property type="component" value="Unassembled WGS sequence"/>
</dbReference>
<feature type="region of interest" description="Disordered" evidence="7">
    <location>
        <begin position="1"/>
        <end position="42"/>
    </location>
</feature>
<proteinExistence type="predicted"/>
<evidence type="ECO:0000256" key="7">
    <source>
        <dbReference type="SAM" id="MobiDB-lite"/>
    </source>
</evidence>
<organism evidence="9 10">
    <name type="scientific">Amphimedon queenslandica</name>
    <name type="common">Sponge</name>
    <dbReference type="NCBI Taxonomy" id="400682"/>
    <lineage>
        <taxon>Eukaryota</taxon>
        <taxon>Metazoa</taxon>
        <taxon>Porifera</taxon>
        <taxon>Demospongiae</taxon>
        <taxon>Heteroscleromorpha</taxon>
        <taxon>Haplosclerida</taxon>
        <taxon>Niphatidae</taxon>
        <taxon>Amphimedon</taxon>
    </lineage>
</organism>
<feature type="coiled-coil region" evidence="6">
    <location>
        <begin position="1510"/>
        <end position="2012"/>
    </location>
</feature>
<feature type="coiled-coil region" evidence="6">
    <location>
        <begin position="465"/>
        <end position="560"/>
    </location>
</feature>
<dbReference type="InterPro" id="IPR019528">
    <property type="entry name" value="PACT_domain"/>
</dbReference>
<feature type="coiled-coil region" evidence="6">
    <location>
        <begin position="1252"/>
        <end position="1333"/>
    </location>
</feature>
<keyword evidence="5" id="KW-0206">Cytoskeleton</keyword>
<keyword evidence="4 6" id="KW-0175">Coiled coil</keyword>